<dbReference type="HOGENOM" id="CLU_073894_0_0_1"/>
<dbReference type="GO" id="GO:0004525">
    <property type="term" value="F:ribonuclease III activity"/>
    <property type="evidence" value="ECO:0007669"/>
    <property type="project" value="InterPro"/>
</dbReference>
<dbReference type="STRING" id="686832.A0A0C3C0K7"/>
<reference evidence="3 4" key="1">
    <citation type="submission" date="2014-04" db="EMBL/GenBank/DDBJ databases">
        <authorList>
            <consortium name="DOE Joint Genome Institute"/>
            <person name="Kuo A."/>
            <person name="Gay G."/>
            <person name="Dore J."/>
            <person name="Kohler A."/>
            <person name="Nagy L.G."/>
            <person name="Floudas D."/>
            <person name="Copeland A."/>
            <person name="Barry K.W."/>
            <person name="Cichocki N."/>
            <person name="Veneault-Fourrey C."/>
            <person name="LaButti K."/>
            <person name="Lindquist E.A."/>
            <person name="Lipzen A."/>
            <person name="Lundell T."/>
            <person name="Morin E."/>
            <person name="Murat C."/>
            <person name="Sun H."/>
            <person name="Tunlid A."/>
            <person name="Henrissat B."/>
            <person name="Grigoriev I.V."/>
            <person name="Hibbett D.S."/>
            <person name="Martin F."/>
            <person name="Nordberg H.P."/>
            <person name="Cantor M.N."/>
            <person name="Hua S.X."/>
        </authorList>
    </citation>
    <scope>NUCLEOTIDE SEQUENCE [LARGE SCALE GENOMIC DNA]</scope>
    <source>
        <strain evidence="4">h7</strain>
    </source>
</reference>
<dbReference type="SUPFAM" id="SSF69065">
    <property type="entry name" value="RNase III domain-like"/>
    <property type="match status" value="1"/>
</dbReference>
<dbReference type="InterPro" id="IPR036389">
    <property type="entry name" value="RNase_III_sf"/>
</dbReference>
<dbReference type="GO" id="GO:0006396">
    <property type="term" value="P:RNA processing"/>
    <property type="evidence" value="ECO:0007669"/>
    <property type="project" value="InterPro"/>
</dbReference>
<dbReference type="AlphaFoldDB" id="A0A0C3C0K7"/>
<dbReference type="OrthoDB" id="2281895at2759"/>
<feature type="region of interest" description="Disordered" evidence="1">
    <location>
        <begin position="277"/>
        <end position="298"/>
    </location>
</feature>
<dbReference type="EMBL" id="KN831778">
    <property type="protein sequence ID" value="KIM42425.1"/>
    <property type="molecule type" value="Genomic_DNA"/>
</dbReference>
<dbReference type="InterPro" id="IPR000999">
    <property type="entry name" value="RNase_III_dom"/>
</dbReference>
<evidence type="ECO:0000256" key="1">
    <source>
        <dbReference type="SAM" id="MobiDB-lite"/>
    </source>
</evidence>
<protein>
    <recommendedName>
        <fullName evidence="2">RNase III domain-containing protein</fullName>
    </recommendedName>
</protein>
<dbReference type="Gene3D" id="1.10.1520.10">
    <property type="entry name" value="Ribonuclease III domain"/>
    <property type="match status" value="1"/>
</dbReference>
<proteinExistence type="predicted"/>
<dbReference type="GO" id="GO:0003735">
    <property type="term" value="F:structural constituent of ribosome"/>
    <property type="evidence" value="ECO:0007669"/>
    <property type="project" value="InterPro"/>
</dbReference>
<accession>A0A0C3C0K7</accession>
<dbReference type="GO" id="GO:0032543">
    <property type="term" value="P:mitochondrial translation"/>
    <property type="evidence" value="ECO:0007669"/>
    <property type="project" value="InterPro"/>
</dbReference>
<reference evidence="4" key="2">
    <citation type="submission" date="2015-01" db="EMBL/GenBank/DDBJ databases">
        <title>Evolutionary Origins and Diversification of the Mycorrhizal Mutualists.</title>
        <authorList>
            <consortium name="DOE Joint Genome Institute"/>
            <consortium name="Mycorrhizal Genomics Consortium"/>
            <person name="Kohler A."/>
            <person name="Kuo A."/>
            <person name="Nagy L.G."/>
            <person name="Floudas D."/>
            <person name="Copeland A."/>
            <person name="Barry K.W."/>
            <person name="Cichocki N."/>
            <person name="Veneault-Fourrey C."/>
            <person name="LaButti K."/>
            <person name="Lindquist E.A."/>
            <person name="Lipzen A."/>
            <person name="Lundell T."/>
            <person name="Morin E."/>
            <person name="Murat C."/>
            <person name="Riley R."/>
            <person name="Ohm R."/>
            <person name="Sun H."/>
            <person name="Tunlid A."/>
            <person name="Henrissat B."/>
            <person name="Grigoriev I.V."/>
            <person name="Hibbett D.S."/>
            <person name="Martin F."/>
        </authorList>
    </citation>
    <scope>NUCLEOTIDE SEQUENCE [LARGE SCALE GENOMIC DNA]</scope>
    <source>
        <strain evidence="4">h7</strain>
    </source>
</reference>
<feature type="region of interest" description="Disordered" evidence="1">
    <location>
        <begin position="21"/>
        <end position="96"/>
    </location>
</feature>
<feature type="domain" description="RNase III" evidence="2">
    <location>
        <begin position="118"/>
        <end position="254"/>
    </location>
</feature>
<name>A0A0C3C0K7_HEBCY</name>
<organism evidence="3 4">
    <name type="scientific">Hebeloma cylindrosporum</name>
    <dbReference type="NCBI Taxonomy" id="76867"/>
    <lineage>
        <taxon>Eukaryota</taxon>
        <taxon>Fungi</taxon>
        <taxon>Dikarya</taxon>
        <taxon>Basidiomycota</taxon>
        <taxon>Agaricomycotina</taxon>
        <taxon>Agaricomycetes</taxon>
        <taxon>Agaricomycetidae</taxon>
        <taxon>Agaricales</taxon>
        <taxon>Agaricineae</taxon>
        <taxon>Hymenogastraceae</taxon>
        <taxon>Hebeloma</taxon>
    </lineage>
</organism>
<evidence type="ECO:0000313" key="3">
    <source>
        <dbReference type="EMBL" id="KIM42425.1"/>
    </source>
</evidence>
<dbReference type="GO" id="GO:0005762">
    <property type="term" value="C:mitochondrial large ribosomal subunit"/>
    <property type="evidence" value="ECO:0007669"/>
    <property type="project" value="InterPro"/>
</dbReference>
<dbReference type="Pfam" id="PF14622">
    <property type="entry name" value="Ribonucleas_3_3"/>
    <property type="match status" value="1"/>
</dbReference>
<keyword evidence="4" id="KW-1185">Reference proteome</keyword>
<dbReference type="Proteomes" id="UP000053424">
    <property type="component" value="Unassembled WGS sequence"/>
</dbReference>
<dbReference type="InterPro" id="IPR040030">
    <property type="entry name" value="Ribosomal_mL57"/>
</dbReference>
<evidence type="ECO:0000259" key="2">
    <source>
        <dbReference type="Pfam" id="PF14622"/>
    </source>
</evidence>
<evidence type="ECO:0000313" key="4">
    <source>
        <dbReference type="Proteomes" id="UP000053424"/>
    </source>
</evidence>
<feature type="compositionally biased region" description="Basic and acidic residues" evidence="1">
    <location>
        <begin position="74"/>
        <end position="96"/>
    </location>
</feature>
<gene>
    <name evidence="3" type="ORF">M413DRAFT_444844</name>
</gene>
<sequence>MSRSARCLGTSLRRIVSVHSASSVSSTRALLPGAREYGQTALKSRDERESPRGNAGTKPFRSRESRPPGQHNRAPRERARSHERHEGKDVEDTSDIARKEAQFQEYLNRLLSPLQFPPELAQRVLTHGSHYLARRGHNAGLSFLGRRVMSAYLLLFLQSSPNLSKMDDTEEIASNTLHTNLIGEHVGHTWGVGRAMVWQPSIRADSRSGDSPESLRSAGLYKVQGETVQAIMGAVYQQHGATAAHKIFHTRLLPLVLVKGGLPQAFHKEVQSISKRMGDSKDSVLEKQKTSKVERLTN</sequence>
<dbReference type="PANTHER" id="PTHR28160:SF1">
    <property type="entry name" value="LARGE RIBOSOMAL SUBUNIT PROTEIN ML57"/>
    <property type="match status" value="1"/>
</dbReference>
<dbReference type="PANTHER" id="PTHR28160">
    <property type="entry name" value="54S RIBOSOMAL PROTEIN L15, MITOCHONDRIAL"/>
    <property type="match status" value="1"/>
</dbReference>